<evidence type="ECO:0000256" key="4">
    <source>
        <dbReference type="ARBA" id="ARBA00023242"/>
    </source>
</evidence>
<feature type="region of interest" description="Disordered" evidence="6">
    <location>
        <begin position="65"/>
        <end position="117"/>
    </location>
</feature>
<sequence length="441" mass="49941">MGKVKGAKKPHQEPLYASLTRDESGQTKRRQKYVDREREEVIIESGDQYLPPRLTQKILQAVKNQQREVGEGGSLVDTRNPNASRVRFIGDDKDIVSNSDDDAVSDEDMVPSDDEYDPGYEQLEVDEADQTMVSKFLPDAPGERQTLADIIMAKIEEQNSKATLASQPTPHSQGPTINAKVTEVYRKVGEVMSRYRAGPVPKAFKIIPTIPHWQEILYLTNPDSWTPHATFQAVRTFIHGGKVKDATKVLEFILLDKVRDDIGQTKKLNYHLYMALKKALFRPEAFFKGILFPLCKSQSCTLREAVIISSVIAKVSIPALHSSSALLKLTQLDYSGPTSLFIRVLLDKKYALPYKVVDGLVFHFLRFKTESEQLPVLWHQSLLTFVQRYKSDLTPDQKEALLDLLKHQNHDGISPEVRRELHHSTCRGEMLAEPMMMDIAS</sequence>
<dbReference type="OrthoDB" id="2192561at2759"/>
<evidence type="ECO:0000256" key="2">
    <source>
        <dbReference type="ARBA" id="ARBA00007114"/>
    </source>
</evidence>
<dbReference type="PANTHER" id="PTHR12821">
    <property type="entry name" value="BYSTIN"/>
    <property type="match status" value="1"/>
</dbReference>
<dbReference type="GO" id="GO:0006364">
    <property type="term" value="P:rRNA processing"/>
    <property type="evidence" value="ECO:0007669"/>
    <property type="project" value="TreeGrafter"/>
</dbReference>
<feature type="compositionally biased region" description="Acidic residues" evidence="6">
    <location>
        <begin position="99"/>
        <end position="117"/>
    </location>
</feature>
<dbReference type="GO" id="GO:0030515">
    <property type="term" value="F:snoRNA binding"/>
    <property type="evidence" value="ECO:0007669"/>
    <property type="project" value="TreeGrafter"/>
</dbReference>
<evidence type="ECO:0000313" key="8">
    <source>
        <dbReference type="Proteomes" id="UP001151582"/>
    </source>
</evidence>
<dbReference type="FunFam" id="1.25.40.480:FF:000001">
    <property type="entry name" value="Bystin (51.6 kD)-like"/>
    <property type="match status" value="1"/>
</dbReference>
<dbReference type="GO" id="GO:0030688">
    <property type="term" value="C:preribosome, small subunit precursor"/>
    <property type="evidence" value="ECO:0007669"/>
    <property type="project" value="TreeGrafter"/>
</dbReference>
<comment type="caution">
    <text evidence="7">The sequence shown here is derived from an EMBL/GenBank/DDBJ whole genome shotgun (WGS) entry which is preliminary data.</text>
</comment>
<dbReference type="GO" id="GO:0005737">
    <property type="term" value="C:cytoplasm"/>
    <property type="evidence" value="ECO:0007669"/>
    <property type="project" value="TreeGrafter"/>
</dbReference>
<evidence type="ECO:0000313" key="7">
    <source>
        <dbReference type="EMBL" id="KAJ1975978.1"/>
    </source>
</evidence>
<gene>
    <name evidence="7" type="primary">ENP1</name>
    <name evidence="7" type="ORF">H4R34_004144</name>
</gene>
<feature type="compositionally biased region" description="Basic and acidic residues" evidence="6">
    <location>
        <begin position="20"/>
        <end position="38"/>
    </location>
</feature>
<dbReference type="Pfam" id="PF05291">
    <property type="entry name" value="Bystin"/>
    <property type="match status" value="1"/>
</dbReference>
<reference evidence="7" key="1">
    <citation type="submission" date="2022-07" db="EMBL/GenBank/DDBJ databases">
        <title>Phylogenomic reconstructions and comparative analyses of Kickxellomycotina fungi.</title>
        <authorList>
            <person name="Reynolds N.K."/>
            <person name="Stajich J.E."/>
            <person name="Barry K."/>
            <person name="Grigoriev I.V."/>
            <person name="Crous P."/>
            <person name="Smith M.E."/>
        </authorList>
    </citation>
    <scope>NUCLEOTIDE SEQUENCE</scope>
    <source>
        <strain evidence="7">RSA 567</strain>
    </source>
</reference>
<comment type="subcellular location">
    <subcellularLocation>
        <location evidence="1">Nucleus</location>
        <location evidence="1">Nucleolus</location>
    </subcellularLocation>
</comment>
<feature type="region of interest" description="Disordered" evidence="6">
    <location>
        <begin position="1"/>
        <end position="38"/>
    </location>
</feature>
<dbReference type="GO" id="GO:0005730">
    <property type="term" value="C:nucleolus"/>
    <property type="evidence" value="ECO:0007669"/>
    <property type="project" value="UniProtKB-SubCell"/>
</dbReference>
<keyword evidence="4" id="KW-0539">Nucleus</keyword>
<dbReference type="Proteomes" id="UP001151582">
    <property type="component" value="Unassembled WGS sequence"/>
</dbReference>
<protein>
    <recommendedName>
        <fullName evidence="5">Bystin</fullName>
    </recommendedName>
</protein>
<organism evidence="7 8">
    <name type="scientific">Dimargaris verticillata</name>
    <dbReference type="NCBI Taxonomy" id="2761393"/>
    <lineage>
        <taxon>Eukaryota</taxon>
        <taxon>Fungi</taxon>
        <taxon>Fungi incertae sedis</taxon>
        <taxon>Zoopagomycota</taxon>
        <taxon>Kickxellomycotina</taxon>
        <taxon>Dimargaritomycetes</taxon>
        <taxon>Dimargaritales</taxon>
        <taxon>Dimargaritaceae</taxon>
        <taxon>Dimargaris</taxon>
    </lineage>
</organism>
<name>A0A9W8B129_9FUNG</name>
<dbReference type="EMBL" id="JANBQB010000474">
    <property type="protein sequence ID" value="KAJ1975978.1"/>
    <property type="molecule type" value="Genomic_DNA"/>
</dbReference>
<evidence type="ECO:0000256" key="5">
    <source>
        <dbReference type="ARBA" id="ARBA00074032"/>
    </source>
</evidence>
<accession>A0A9W8B129</accession>
<keyword evidence="8" id="KW-1185">Reference proteome</keyword>
<proteinExistence type="inferred from homology"/>
<dbReference type="InterPro" id="IPR007955">
    <property type="entry name" value="Bystin"/>
</dbReference>
<dbReference type="PANTHER" id="PTHR12821:SF0">
    <property type="entry name" value="BYSTIN"/>
    <property type="match status" value="1"/>
</dbReference>
<keyword evidence="3" id="KW-0690">Ribosome biogenesis</keyword>
<dbReference type="Gene3D" id="1.25.40.480">
    <property type="match status" value="1"/>
</dbReference>
<dbReference type="AlphaFoldDB" id="A0A9W8B129"/>
<evidence type="ECO:0000256" key="1">
    <source>
        <dbReference type="ARBA" id="ARBA00004604"/>
    </source>
</evidence>
<evidence type="ECO:0000256" key="6">
    <source>
        <dbReference type="SAM" id="MobiDB-lite"/>
    </source>
</evidence>
<evidence type="ECO:0000256" key="3">
    <source>
        <dbReference type="ARBA" id="ARBA00022517"/>
    </source>
</evidence>
<comment type="similarity">
    <text evidence="2">Belongs to the bystin family.</text>
</comment>